<dbReference type="GeneID" id="40723875"/>
<dbReference type="Gene3D" id="3.30.780.10">
    <property type="entry name" value="SUI1-like domain"/>
    <property type="match status" value="1"/>
</dbReference>
<accession>A0A4U7L153</accession>
<comment type="similarity">
    <text evidence="2">Belongs to the mitochondrion-specific ribosomal protein mL49 family.</text>
</comment>
<sequence>MASIARTSLRTALRPIASSSSYTASTSAIASSSKLPPLSLTRSNSTVAASPSSTSVEDATSSTDFSSSEPTPVRYSYFVPRVGKTLSSLPVYTDVRNGGTRTMTEVRKIQGSVTDLKTDLSVFLSETYDDVDAKLANSPFKVNKKPLRPKAGRKMVERTGNPSYLDPVQGSKVQASGKLKIRGNRVEEVKAFLESRGF</sequence>
<keyword evidence="9" id="KW-1185">Reference proteome</keyword>
<keyword evidence="4" id="KW-0496">Mitochondrion</keyword>
<evidence type="ECO:0000256" key="6">
    <source>
        <dbReference type="ARBA" id="ARBA00035191"/>
    </source>
</evidence>
<evidence type="ECO:0000256" key="1">
    <source>
        <dbReference type="ARBA" id="ARBA00004173"/>
    </source>
</evidence>
<feature type="compositionally biased region" description="Low complexity" evidence="7">
    <location>
        <begin position="43"/>
        <end position="56"/>
    </location>
</feature>
<comment type="caution">
    <text evidence="8">The sequence shown here is derived from an EMBL/GenBank/DDBJ whole genome shotgun (WGS) entry which is preliminary data.</text>
</comment>
<dbReference type="GO" id="GO:0006412">
    <property type="term" value="P:translation"/>
    <property type="evidence" value="ECO:0007669"/>
    <property type="project" value="InterPro"/>
</dbReference>
<dbReference type="OrthoDB" id="19439at2759"/>
<dbReference type="GO" id="GO:0003735">
    <property type="term" value="F:structural constituent of ribosome"/>
    <property type="evidence" value="ECO:0007669"/>
    <property type="project" value="InterPro"/>
</dbReference>
<dbReference type="PANTHER" id="PTHR13477">
    <property type="entry name" value="MITOCHONDRIAL 39S RIBOSOMAL PROTEIN L49"/>
    <property type="match status" value="1"/>
</dbReference>
<evidence type="ECO:0000256" key="7">
    <source>
        <dbReference type="SAM" id="MobiDB-lite"/>
    </source>
</evidence>
<feature type="compositionally biased region" description="Polar residues" evidence="7">
    <location>
        <begin position="57"/>
        <end position="70"/>
    </location>
</feature>
<dbReference type="RefSeq" id="XP_029742966.1">
    <property type="nucleotide sequence ID" value="XM_029881580.1"/>
</dbReference>
<evidence type="ECO:0000256" key="2">
    <source>
        <dbReference type="ARBA" id="ARBA00005677"/>
    </source>
</evidence>
<feature type="compositionally biased region" description="Low complexity" evidence="7">
    <location>
        <begin position="18"/>
        <end position="33"/>
    </location>
</feature>
<evidence type="ECO:0000313" key="9">
    <source>
        <dbReference type="Proteomes" id="UP000306050"/>
    </source>
</evidence>
<dbReference type="PANTHER" id="PTHR13477:SF0">
    <property type="entry name" value="LARGE RIBOSOMAL SUBUNIT PROTEIN ML49"/>
    <property type="match status" value="1"/>
</dbReference>
<evidence type="ECO:0000256" key="4">
    <source>
        <dbReference type="ARBA" id="ARBA00023128"/>
    </source>
</evidence>
<protein>
    <recommendedName>
        <fullName evidence="6">Large ribosomal subunit protein mL49</fullName>
    </recommendedName>
</protein>
<gene>
    <name evidence="8" type="ORF">EX895_000980</name>
</gene>
<name>A0A4U7L153_9BASI</name>
<dbReference type="Pfam" id="PF05046">
    <property type="entry name" value="Img2"/>
    <property type="match status" value="1"/>
</dbReference>
<reference evidence="8 9" key="1">
    <citation type="submission" date="2019-05" db="EMBL/GenBank/DDBJ databases">
        <title>Sporisorium graminicola CBS 10092 draft sequencing and annotation.</title>
        <authorList>
            <person name="Solano-Gonzalez S."/>
            <person name="Caddick M.X."/>
            <person name="Darby A."/>
        </authorList>
    </citation>
    <scope>NUCLEOTIDE SEQUENCE [LARGE SCALE GENOMIC DNA]</scope>
    <source>
        <strain evidence="8 9">CBS 10092</strain>
    </source>
</reference>
<dbReference type="EMBL" id="SRRM01000002">
    <property type="protein sequence ID" value="TKY90981.1"/>
    <property type="molecule type" value="Genomic_DNA"/>
</dbReference>
<feature type="region of interest" description="Disordered" evidence="7">
    <location>
        <begin position="18"/>
        <end position="71"/>
    </location>
</feature>
<dbReference type="AlphaFoldDB" id="A0A4U7L153"/>
<organism evidence="8 9">
    <name type="scientific">Sporisorium graminicola</name>
    <dbReference type="NCBI Taxonomy" id="280036"/>
    <lineage>
        <taxon>Eukaryota</taxon>
        <taxon>Fungi</taxon>
        <taxon>Dikarya</taxon>
        <taxon>Basidiomycota</taxon>
        <taxon>Ustilaginomycotina</taxon>
        <taxon>Ustilaginomycetes</taxon>
        <taxon>Ustilaginales</taxon>
        <taxon>Ustilaginaceae</taxon>
        <taxon>Sporisorium</taxon>
    </lineage>
</organism>
<keyword evidence="3" id="KW-0689">Ribosomal protein</keyword>
<dbReference type="InterPro" id="IPR007740">
    <property type="entry name" value="Ribosomal_mL49"/>
</dbReference>
<evidence type="ECO:0000313" key="8">
    <source>
        <dbReference type="EMBL" id="TKY90981.1"/>
    </source>
</evidence>
<evidence type="ECO:0000256" key="5">
    <source>
        <dbReference type="ARBA" id="ARBA00023274"/>
    </source>
</evidence>
<dbReference type="GO" id="GO:0005762">
    <property type="term" value="C:mitochondrial large ribosomal subunit"/>
    <property type="evidence" value="ECO:0007669"/>
    <property type="project" value="TreeGrafter"/>
</dbReference>
<evidence type="ECO:0000256" key="3">
    <source>
        <dbReference type="ARBA" id="ARBA00022980"/>
    </source>
</evidence>
<proteinExistence type="inferred from homology"/>
<dbReference type="KEGG" id="sgra:EX895_000980"/>
<dbReference type="Proteomes" id="UP000306050">
    <property type="component" value="Chromosome SGRAM_1"/>
</dbReference>
<comment type="subcellular location">
    <subcellularLocation>
        <location evidence="1">Mitochondrion</location>
    </subcellularLocation>
</comment>
<keyword evidence="5" id="KW-0687">Ribonucleoprotein</keyword>